<dbReference type="GO" id="GO:0055085">
    <property type="term" value="P:transmembrane transport"/>
    <property type="evidence" value="ECO:0007669"/>
    <property type="project" value="InterPro"/>
</dbReference>
<dbReference type="PANTHER" id="PTHR43386">
    <property type="entry name" value="OLIGOPEPTIDE TRANSPORT SYSTEM PERMEASE PROTEIN APPC"/>
    <property type="match status" value="1"/>
</dbReference>
<evidence type="ECO:0000256" key="3">
    <source>
        <dbReference type="ARBA" id="ARBA00022475"/>
    </source>
</evidence>
<evidence type="ECO:0000313" key="9">
    <source>
        <dbReference type="EMBL" id="RPE66637.1"/>
    </source>
</evidence>
<dbReference type="CDD" id="cd06261">
    <property type="entry name" value="TM_PBP2"/>
    <property type="match status" value="1"/>
</dbReference>
<protein>
    <submittedName>
        <fullName evidence="9">Peptide/nickel transport system permease protein</fullName>
    </submittedName>
</protein>
<reference evidence="9 10" key="1">
    <citation type="submission" date="2018-11" db="EMBL/GenBank/DDBJ databases">
        <title>Genomic Encyclopedia of Type Strains, Phase IV (KMG-IV): sequencing the most valuable type-strain genomes for metagenomic binning, comparative biology and taxonomic classification.</title>
        <authorList>
            <person name="Goeker M."/>
        </authorList>
    </citation>
    <scope>NUCLEOTIDE SEQUENCE [LARGE SCALE GENOMIC DNA]</scope>
    <source>
        <strain evidence="9 10">DSM 104731</strain>
    </source>
</reference>
<dbReference type="EMBL" id="RKQK01000003">
    <property type="protein sequence ID" value="RPE66637.1"/>
    <property type="molecule type" value="Genomic_DNA"/>
</dbReference>
<evidence type="ECO:0000256" key="1">
    <source>
        <dbReference type="ARBA" id="ARBA00004651"/>
    </source>
</evidence>
<feature type="transmembrane region" description="Helical" evidence="7">
    <location>
        <begin position="268"/>
        <end position="292"/>
    </location>
</feature>
<organism evidence="9 10">
    <name type="scientific">Pacificibacter maritimus</name>
    <dbReference type="NCBI Taxonomy" id="762213"/>
    <lineage>
        <taxon>Bacteria</taxon>
        <taxon>Pseudomonadati</taxon>
        <taxon>Pseudomonadota</taxon>
        <taxon>Alphaproteobacteria</taxon>
        <taxon>Rhodobacterales</taxon>
        <taxon>Roseobacteraceae</taxon>
        <taxon>Pacificibacter</taxon>
    </lineage>
</organism>
<dbReference type="AlphaFoldDB" id="A0A3N4UNN0"/>
<evidence type="ECO:0000259" key="8">
    <source>
        <dbReference type="PROSITE" id="PS50928"/>
    </source>
</evidence>
<dbReference type="InterPro" id="IPR000515">
    <property type="entry name" value="MetI-like"/>
</dbReference>
<dbReference type="Gene3D" id="1.10.3720.10">
    <property type="entry name" value="MetI-like"/>
    <property type="match status" value="1"/>
</dbReference>
<dbReference type="InterPro" id="IPR035906">
    <property type="entry name" value="MetI-like_sf"/>
</dbReference>
<accession>A0A3N4UNN0</accession>
<comment type="subcellular location">
    <subcellularLocation>
        <location evidence="1 7">Cell membrane</location>
        <topology evidence="1 7">Multi-pass membrane protein</topology>
    </subcellularLocation>
</comment>
<proteinExistence type="inferred from homology"/>
<comment type="similarity">
    <text evidence="7">Belongs to the binding-protein-dependent transport system permease family.</text>
</comment>
<dbReference type="InterPro" id="IPR050366">
    <property type="entry name" value="BP-dependent_transpt_permease"/>
</dbReference>
<evidence type="ECO:0000256" key="4">
    <source>
        <dbReference type="ARBA" id="ARBA00022692"/>
    </source>
</evidence>
<evidence type="ECO:0000313" key="10">
    <source>
        <dbReference type="Proteomes" id="UP000269689"/>
    </source>
</evidence>
<dbReference type="Proteomes" id="UP000269689">
    <property type="component" value="Unassembled WGS sequence"/>
</dbReference>
<keyword evidence="5 7" id="KW-1133">Transmembrane helix</keyword>
<dbReference type="PROSITE" id="PS50928">
    <property type="entry name" value="ABC_TM1"/>
    <property type="match status" value="1"/>
</dbReference>
<feature type="transmembrane region" description="Helical" evidence="7">
    <location>
        <begin position="129"/>
        <end position="148"/>
    </location>
</feature>
<evidence type="ECO:0000256" key="6">
    <source>
        <dbReference type="ARBA" id="ARBA00023136"/>
    </source>
</evidence>
<feature type="transmembrane region" description="Helical" evidence="7">
    <location>
        <begin position="93"/>
        <end position="117"/>
    </location>
</feature>
<keyword evidence="2 7" id="KW-0813">Transport</keyword>
<feature type="transmembrane region" description="Helical" evidence="7">
    <location>
        <begin position="20"/>
        <end position="41"/>
    </location>
</feature>
<feature type="transmembrane region" description="Helical" evidence="7">
    <location>
        <begin position="160"/>
        <end position="177"/>
    </location>
</feature>
<keyword evidence="3" id="KW-1003">Cell membrane</keyword>
<gene>
    <name evidence="9" type="ORF">EDD53_2343</name>
</gene>
<dbReference type="Pfam" id="PF00528">
    <property type="entry name" value="BPD_transp_1"/>
    <property type="match status" value="1"/>
</dbReference>
<dbReference type="InterPro" id="IPR025966">
    <property type="entry name" value="OppC_N"/>
</dbReference>
<evidence type="ECO:0000256" key="7">
    <source>
        <dbReference type="RuleBase" id="RU363032"/>
    </source>
</evidence>
<dbReference type="Pfam" id="PF12911">
    <property type="entry name" value="OppC_N"/>
    <property type="match status" value="1"/>
</dbReference>
<keyword evidence="6 7" id="KW-0472">Membrane</keyword>
<comment type="caution">
    <text evidence="9">The sequence shown here is derived from an EMBL/GenBank/DDBJ whole genome shotgun (WGS) entry which is preliminary data.</text>
</comment>
<dbReference type="PANTHER" id="PTHR43386:SF26">
    <property type="entry name" value="ABC TRANSPORTER PERMEASE PROTEIN"/>
    <property type="match status" value="1"/>
</dbReference>
<evidence type="ECO:0000256" key="5">
    <source>
        <dbReference type="ARBA" id="ARBA00022989"/>
    </source>
</evidence>
<sequence>MTPMIALRGHVRALSFKPFVLFASIILFLMVMIALFAPWLAPTDPYDLATLDLFDSHLPPSWMSGGDARYFLGTDSQGADIMSLLMLGLRTSLTVGLLAVGLSVLIGLTLGLLSGYFRGWIETVIMRAADIQFTFPAMLLALLIGGLARSMFPVNKQESSAFFIVVLALGISHWPHFARLVRAAVISEAGKNYVMASRLAGRGHFGILFRHVMPNSLNPVFVLATMDIAFAIMTEATLSFLGFGMPASQPSLGTLIKVGYGYLFSGEWWVVVFPSAILIILLVSVNVFGDWLRDRLDPKLR</sequence>
<keyword evidence="10" id="KW-1185">Reference proteome</keyword>
<feature type="domain" description="ABC transmembrane type-1" evidence="8">
    <location>
        <begin position="89"/>
        <end position="289"/>
    </location>
</feature>
<dbReference type="RefSeq" id="WP_170162749.1">
    <property type="nucleotide sequence ID" value="NZ_RKQK01000003.1"/>
</dbReference>
<name>A0A3N4UNN0_9RHOB</name>
<feature type="transmembrane region" description="Helical" evidence="7">
    <location>
        <begin position="220"/>
        <end position="248"/>
    </location>
</feature>
<dbReference type="GO" id="GO:0005886">
    <property type="term" value="C:plasma membrane"/>
    <property type="evidence" value="ECO:0007669"/>
    <property type="project" value="UniProtKB-SubCell"/>
</dbReference>
<evidence type="ECO:0000256" key="2">
    <source>
        <dbReference type="ARBA" id="ARBA00022448"/>
    </source>
</evidence>
<dbReference type="SUPFAM" id="SSF161098">
    <property type="entry name" value="MetI-like"/>
    <property type="match status" value="1"/>
</dbReference>
<keyword evidence="4 7" id="KW-0812">Transmembrane</keyword>